<evidence type="ECO:0000313" key="14">
    <source>
        <dbReference type="WBParaSite" id="PSAMB.scaffold801size41141.g8879.t1"/>
    </source>
</evidence>
<dbReference type="Gene3D" id="1.20.5.170">
    <property type="match status" value="1"/>
</dbReference>
<dbReference type="GO" id="GO:0036465">
    <property type="term" value="P:synaptic vesicle recycling"/>
    <property type="evidence" value="ECO:0007669"/>
    <property type="project" value="TreeGrafter"/>
</dbReference>
<dbReference type="AlphaFoldDB" id="A0A914XH07"/>
<dbReference type="Pfam" id="PF16559">
    <property type="entry name" value="GIT_CC"/>
    <property type="match status" value="1"/>
</dbReference>
<evidence type="ECO:0000256" key="1">
    <source>
        <dbReference type="ARBA" id="ARBA00022468"/>
    </source>
</evidence>
<dbReference type="GO" id="GO:0008270">
    <property type="term" value="F:zinc ion binding"/>
    <property type="evidence" value="ECO:0007669"/>
    <property type="project" value="UniProtKB-KW"/>
</dbReference>
<protein>
    <submittedName>
        <fullName evidence="14">Arf-GAP domain-containing protein</fullName>
    </submittedName>
</protein>
<evidence type="ECO:0000256" key="11">
    <source>
        <dbReference type="SAM" id="MobiDB-lite"/>
    </source>
</evidence>
<dbReference type="InterPro" id="IPR036770">
    <property type="entry name" value="Ankyrin_rpt-contain_sf"/>
</dbReference>
<dbReference type="GO" id="GO:0007420">
    <property type="term" value="P:brain development"/>
    <property type="evidence" value="ECO:0007669"/>
    <property type="project" value="InterPro"/>
</dbReference>
<accession>A0A914XH07</accession>
<keyword evidence="4 9" id="KW-0863">Zinc-finger</keyword>
<keyword evidence="3" id="KW-0677">Repeat</keyword>
<evidence type="ECO:0000313" key="13">
    <source>
        <dbReference type="Proteomes" id="UP000887566"/>
    </source>
</evidence>
<dbReference type="SMART" id="SM00555">
    <property type="entry name" value="GIT"/>
    <property type="match status" value="2"/>
</dbReference>
<dbReference type="Pfam" id="PF08518">
    <property type="entry name" value="GIT_SHD"/>
    <property type="match status" value="2"/>
</dbReference>
<feature type="coiled-coil region" evidence="10">
    <location>
        <begin position="473"/>
        <end position="500"/>
    </location>
</feature>
<evidence type="ECO:0000256" key="8">
    <source>
        <dbReference type="PROSITE-ProRule" id="PRU00023"/>
    </source>
</evidence>
<proteinExistence type="predicted"/>
<sequence>MSLPRSKMHTVVQSALCADCGTDDPQWASLNRGVLICSECCSVHRSLGRHVSQVRSLKKGTWHSAQLALMYTLYNNGSNNIWEHSLLDPQSSAKIRKKPTPRDPVNPTKADFIRAKYGNLSFALKPNKDDGPLNLADLNRQLWSCVRTSHVETTLRLLALGADPNYADPEKGTTPLHVAAKEGQALQVELLCIYGGDPGQPDMGDQTPTEVAKLENHPELALRLDELRFEVTNRLTMFLCGRKPDHSRGQHFLIPELAGEGGNDKAAKLARKKLQLLLPLAFEKLVQDVHDEVDRREMDAAWMACIQGMEAAHHANERYIVPFLPVNQELSATRNQSRQKLAKFNAREFATLIIDVLNEAKRRFSGQPQIDTNGPDPDTNGPIAESSAAKLNGAARPSTKSDDGRDYDDVADSPRKSGDSPRRSLGNKTTDTTTSDTNESGAQLDNVTLDDYLELKDKLNDSESKVDEVVRSNGEILRQLRQLQSTVDRLMDENLQLRMDMRSMTVRSPRPSPTPPVLSSSAINNNNGHSGALLPPKSLPLAVAQEAAEGAARGVRRQASLSSPSAGLHHNPPHFETVRNGSAPPVDWQRRRNITSYPDNLIVETEQLTIAIKCLLADAQDGRLGVYASGHAVTIRAIIDRLVGLVPVDFRSGPIEHCLNAMVDACMALSVRCNSQGEVQAEETCQAAYNVAKSAKNLLTVIQQ</sequence>
<dbReference type="Proteomes" id="UP000887566">
    <property type="component" value="Unplaced"/>
</dbReference>
<evidence type="ECO:0000256" key="7">
    <source>
        <dbReference type="ARBA" id="ARBA00023054"/>
    </source>
</evidence>
<dbReference type="SMART" id="SM00105">
    <property type="entry name" value="ArfGap"/>
    <property type="match status" value="1"/>
</dbReference>
<evidence type="ECO:0000256" key="5">
    <source>
        <dbReference type="ARBA" id="ARBA00022833"/>
    </source>
</evidence>
<dbReference type="SUPFAM" id="SSF57863">
    <property type="entry name" value="ArfGap/RecO-like zinc finger"/>
    <property type="match status" value="1"/>
</dbReference>
<name>A0A914XH07_9BILA</name>
<evidence type="ECO:0000259" key="12">
    <source>
        <dbReference type="PROSITE" id="PS50115"/>
    </source>
</evidence>
<dbReference type="SUPFAM" id="SSF48403">
    <property type="entry name" value="Ankyrin repeat"/>
    <property type="match status" value="1"/>
</dbReference>
<dbReference type="CDD" id="cd08833">
    <property type="entry name" value="ArfGap_GIT"/>
    <property type="match status" value="1"/>
</dbReference>
<dbReference type="PANTHER" id="PTHR46097">
    <property type="entry name" value="G PROTEIN-COUPLED RECEPTOR KINASE INTERACTING ARFGAP"/>
    <property type="match status" value="1"/>
</dbReference>
<dbReference type="InterPro" id="IPR047161">
    <property type="entry name" value="GIT-like"/>
</dbReference>
<dbReference type="PROSITE" id="PS50115">
    <property type="entry name" value="ARFGAP"/>
    <property type="match status" value="1"/>
</dbReference>
<dbReference type="InterPro" id="IPR038508">
    <property type="entry name" value="ArfGAP_dom_sf"/>
</dbReference>
<organism evidence="13 14">
    <name type="scientific">Plectus sambesii</name>
    <dbReference type="NCBI Taxonomy" id="2011161"/>
    <lineage>
        <taxon>Eukaryota</taxon>
        <taxon>Metazoa</taxon>
        <taxon>Ecdysozoa</taxon>
        <taxon>Nematoda</taxon>
        <taxon>Chromadorea</taxon>
        <taxon>Plectida</taxon>
        <taxon>Plectina</taxon>
        <taxon>Plectoidea</taxon>
        <taxon>Plectidae</taxon>
        <taxon>Plectus</taxon>
    </lineage>
</organism>
<keyword evidence="1" id="KW-0343">GTPase activation</keyword>
<evidence type="ECO:0000256" key="2">
    <source>
        <dbReference type="ARBA" id="ARBA00022723"/>
    </source>
</evidence>
<feature type="domain" description="Arf-GAP" evidence="12">
    <location>
        <begin position="1"/>
        <end position="130"/>
    </location>
</feature>
<keyword evidence="5" id="KW-0862">Zinc</keyword>
<evidence type="ECO:0000256" key="6">
    <source>
        <dbReference type="ARBA" id="ARBA00023043"/>
    </source>
</evidence>
<dbReference type="Pfam" id="PF13637">
    <property type="entry name" value="Ank_4"/>
    <property type="match status" value="1"/>
</dbReference>
<dbReference type="GO" id="GO:0098793">
    <property type="term" value="C:presynapse"/>
    <property type="evidence" value="ECO:0007669"/>
    <property type="project" value="GOC"/>
</dbReference>
<dbReference type="GO" id="GO:0031267">
    <property type="term" value="F:small GTPase binding"/>
    <property type="evidence" value="ECO:0007669"/>
    <property type="project" value="TreeGrafter"/>
</dbReference>
<dbReference type="InterPro" id="IPR037278">
    <property type="entry name" value="ARFGAP/RecO"/>
</dbReference>
<dbReference type="Gene3D" id="1.10.220.150">
    <property type="entry name" value="Arf GTPase activating protein"/>
    <property type="match status" value="1"/>
</dbReference>
<dbReference type="InterPro" id="IPR022018">
    <property type="entry name" value="GIT1_C"/>
</dbReference>
<evidence type="ECO:0000256" key="9">
    <source>
        <dbReference type="PROSITE-ProRule" id="PRU00288"/>
    </source>
</evidence>
<dbReference type="GO" id="GO:0005096">
    <property type="term" value="F:GTPase activator activity"/>
    <property type="evidence" value="ECO:0007669"/>
    <property type="project" value="UniProtKB-KW"/>
</dbReference>
<dbReference type="Gene3D" id="1.20.120.330">
    <property type="entry name" value="Nucleotidyltransferases domain 2"/>
    <property type="match status" value="1"/>
</dbReference>
<dbReference type="InterPro" id="IPR002110">
    <property type="entry name" value="Ankyrin_rpt"/>
</dbReference>
<evidence type="ECO:0000256" key="3">
    <source>
        <dbReference type="ARBA" id="ARBA00022737"/>
    </source>
</evidence>
<dbReference type="InterPro" id="IPR013724">
    <property type="entry name" value="GIT_SHD"/>
</dbReference>
<dbReference type="PANTHER" id="PTHR46097:SF3">
    <property type="entry name" value="ARF GTPASE-ACTIVATING PROTEIN GIT"/>
    <property type="match status" value="1"/>
</dbReference>
<dbReference type="Gene3D" id="1.25.40.20">
    <property type="entry name" value="Ankyrin repeat-containing domain"/>
    <property type="match status" value="1"/>
</dbReference>
<dbReference type="InterPro" id="IPR001164">
    <property type="entry name" value="ArfGAP_dom"/>
</dbReference>
<keyword evidence="6 8" id="KW-0040">ANK repeat</keyword>
<dbReference type="GO" id="GO:0032012">
    <property type="term" value="P:regulation of ARF protein signal transduction"/>
    <property type="evidence" value="ECO:0007669"/>
    <property type="project" value="InterPro"/>
</dbReference>
<feature type="region of interest" description="Disordered" evidence="11">
    <location>
        <begin position="560"/>
        <end position="587"/>
    </location>
</feature>
<evidence type="ECO:0000256" key="4">
    <source>
        <dbReference type="ARBA" id="ARBA00022771"/>
    </source>
</evidence>
<dbReference type="PROSITE" id="PS50088">
    <property type="entry name" value="ANK_REPEAT"/>
    <property type="match status" value="1"/>
</dbReference>
<dbReference type="GO" id="GO:0008277">
    <property type="term" value="P:regulation of G protein-coupled receptor signaling pathway"/>
    <property type="evidence" value="ECO:0007669"/>
    <property type="project" value="TreeGrafter"/>
</dbReference>
<keyword evidence="7 10" id="KW-0175">Coiled coil</keyword>
<dbReference type="PROSITE" id="PS50297">
    <property type="entry name" value="ANK_REP_REGION"/>
    <property type="match status" value="1"/>
</dbReference>
<keyword evidence="13" id="KW-1185">Reference proteome</keyword>
<feature type="repeat" description="ANK" evidence="8">
    <location>
        <begin position="171"/>
        <end position="203"/>
    </location>
</feature>
<evidence type="ECO:0000256" key="10">
    <source>
        <dbReference type="SAM" id="Coils"/>
    </source>
</evidence>
<dbReference type="InterPro" id="IPR032352">
    <property type="entry name" value="GIT1/2_CC"/>
</dbReference>
<dbReference type="WBParaSite" id="PSAMB.scaffold801size41141.g8879.t1">
    <property type="protein sequence ID" value="PSAMB.scaffold801size41141.g8879.t1"/>
    <property type="gene ID" value="PSAMB.scaffold801size41141.g8879"/>
</dbReference>
<feature type="region of interest" description="Disordered" evidence="11">
    <location>
        <begin position="365"/>
        <end position="445"/>
    </location>
</feature>
<feature type="compositionally biased region" description="Basic and acidic residues" evidence="11">
    <location>
        <begin position="399"/>
        <end position="422"/>
    </location>
</feature>
<dbReference type="PRINTS" id="PR00405">
    <property type="entry name" value="REVINTRACTNG"/>
</dbReference>
<keyword evidence="2" id="KW-0479">Metal-binding</keyword>
<dbReference type="Pfam" id="PF12205">
    <property type="entry name" value="GIT1_C"/>
    <property type="match status" value="1"/>
</dbReference>
<reference evidence="14" key="1">
    <citation type="submission" date="2022-11" db="UniProtKB">
        <authorList>
            <consortium name="WormBaseParasite"/>
        </authorList>
    </citation>
    <scope>IDENTIFICATION</scope>
</reference>
<dbReference type="Pfam" id="PF01412">
    <property type="entry name" value="ArfGap"/>
    <property type="match status" value="1"/>
</dbReference>